<keyword evidence="3" id="KW-1185">Reference proteome</keyword>
<reference evidence="2" key="2">
    <citation type="journal article" date="2007" name="Science">
        <title>Draft genome sequence of the sexually transmitted pathogen Trichomonas vaginalis.</title>
        <authorList>
            <person name="Carlton J.M."/>
            <person name="Hirt R.P."/>
            <person name="Silva J.C."/>
            <person name="Delcher A.L."/>
            <person name="Schatz M."/>
            <person name="Zhao Q."/>
            <person name="Wortman J.R."/>
            <person name="Bidwell S.L."/>
            <person name="Alsmark U.C.M."/>
            <person name="Besteiro S."/>
            <person name="Sicheritz-Ponten T."/>
            <person name="Noel C.J."/>
            <person name="Dacks J.B."/>
            <person name="Foster P.G."/>
            <person name="Simillion C."/>
            <person name="Van de Peer Y."/>
            <person name="Miranda-Saavedra D."/>
            <person name="Barton G.J."/>
            <person name="Westrop G.D."/>
            <person name="Mueller S."/>
            <person name="Dessi D."/>
            <person name="Fiori P.L."/>
            <person name="Ren Q."/>
            <person name="Paulsen I."/>
            <person name="Zhang H."/>
            <person name="Bastida-Corcuera F.D."/>
            <person name="Simoes-Barbosa A."/>
            <person name="Brown M.T."/>
            <person name="Hayes R.D."/>
            <person name="Mukherjee M."/>
            <person name="Okumura C.Y."/>
            <person name="Schneider R."/>
            <person name="Smith A.J."/>
            <person name="Vanacova S."/>
            <person name="Villalvazo M."/>
            <person name="Haas B.J."/>
            <person name="Pertea M."/>
            <person name="Feldblyum T.V."/>
            <person name="Utterback T.R."/>
            <person name="Shu C.L."/>
            <person name="Osoegawa K."/>
            <person name="de Jong P.J."/>
            <person name="Hrdy I."/>
            <person name="Horvathova L."/>
            <person name="Zubacova Z."/>
            <person name="Dolezal P."/>
            <person name="Malik S.B."/>
            <person name="Logsdon J.M. Jr."/>
            <person name="Henze K."/>
            <person name="Gupta A."/>
            <person name="Wang C.C."/>
            <person name="Dunne R.L."/>
            <person name="Upcroft J.A."/>
            <person name="Upcroft P."/>
            <person name="White O."/>
            <person name="Salzberg S.L."/>
            <person name="Tang P."/>
            <person name="Chiu C.-H."/>
            <person name="Lee Y.-S."/>
            <person name="Embley T.M."/>
            <person name="Coombs G.H."/>
            <person name="Mottram J.C."/>
            <person name="Tachezy J."/>
            <person name="Fraser-Liggett C.M."/>
            <person name="Johnson P.J."/>
        </authorList>
    </citation>
    <scope>NUCLEOTIDE SEQUENCE [LARGE SCALE GENOMIC DNA]</scope>
    <source>
        <strain evidence="2">G3</strain>
    </source>
</reference>
<dbReference type="KEGG" id="tva:4752349"/>
<dbReference type="AlphaFoldDB" id="A2FKE9"/>
<evidence type="ECO:0000313" key="2">
    <source>
        <dbReference type="EMBL" id="EAX94615.1"/>
    </source>
</evidence>
<dbReference type="EMBL" id="DS113847">
    <property type="protein sequence ID" value="EAX94615.1"/>
    <property type="molecule type" value="Genomic_DNA"/>
</dbReference>
<protein>
    <submittedName>
        <fullName evidence="2">Uncharacterized protein</fullName>
    </submittedName>
</protein>
<proteinExistence type="predicted"/>
<dbReference type="RefSeq" id="XP_001307545.1">
    <property type="nucleotide sequence ID" value="XM_001307544.1"/>
</dbReference>
<evidence type="ECO:0000313" key="3">
    <source>
        <dbReference type="Proteomes" id="UP000001542"/>
    </source>
</evidence>
<reference evidence="2" key="1">
    <citation type="submission" date="2006-10" db="EMBL/GenBank/DDBJ databases">
        <authorList>
            <person name="Amadeo P."/>
            <person name="Zhao Q."/>
            <person name="Wortman J."/>
            <person name="Fraser-Liggett C."/>
            <person name="Carlton J."/>
        </authorList>
    </citation>
    <scope>NUCLEOTIDE SEQUENCE</scope>
    <source>
        <strain evidence="2">G3</strain>
    </source>
</reference>
<feature type="compositionally biased region" description="Basic and acidic residues" evidence="1">
    <location>
        <begin position="55"/>
        <end position="64"/>
    </location>
</feature>
<sequence>MTENLVPCYDTSVDKIVFTLADPLNGEKSVQACQITENGLITADLQESSSSSSDEEFKPGKSRV</sequence>
<dbReference type="Proteomes" id="UP000001542">
    <property type="component" value="Unassembled WGS sequence"/>
</dbReference>
<feature type="region of interest" description="Disordered" evidence="1">
    <location>
        <begin position="44"/>
        <end position="64"/>
    </location>
</feature>
<name>A2FKE9_TRIV3</name>
<evidence type="ECO:0000256" key="1">
    <source>
        <dbReference type="SAM" id="MobiDB-lite"/>
    </source>
</evidence>
<dbReference type="InParanoid" id="A2FKE9"/>
<gene>
    <name evidence="2" type="ORF">TVAG_287500</name>
</gene>
<dbReference type="VEuPathDB" id="TrichDB:TVAGG3_0247020"/>
<accession>A2FKE9</accession>
<organism evidence="2 3">
    <name type="scientific">Trichomonas vaginalis (strain ATCC PRA-98 / G3)</name>
    <dbReference type="NCBI Taxonomy" id="412133"/>
    <lineage>
        <taxon>Eukaryota</taxon>
        <taxon>Metamonada</taxon>
        <taxon>Parabasalia</taxon>
        <taxon>Trichomonadida</taxon>
        <taxon>Trichomonadidae</taxon>
        <taxon>Trichomonas</taxon>
    </lineage>
</organism>
<dbReference type="VEuPathDB" id="TrichDB:TVAG_287500"/>